<feature type="transmembrane region" description="Helical" evidence="6">
    <location>
        <begin position="369"/>
        <end position="386"/>
    </location>
</feature>
<feature type="transmembrane region" description="Helical" evidence="6">
    <location>
        <begin position="36"/>
        <end position="56"/>
    </location>
</feature>
<evidence type="ECO:0000256" key="1">
    <source>
        <dbReference type="ARBA" id="ARBA00004651"/>
    </source>
</evidence>
<dbReference type="EMBL" id="JBFAUK010000014">
    <property type="protein sequence ID" value="MEV5508441.1"/>
    <property type="molecule type" value="Genomic_DNA"/>
</dbReference>
<dbReference type="Proteomes" id="UP001552594">
    <property type="component" value="Unassembled WGS sequence"/>
</dbReference>
<keyword evidence="5 6" id="KW-0472">Membrane</keyword>
<feature type="transmembrane region" description="Helical" evidence="6">
    <location>
        <begin position="176"/>
        <end position="197"/>
    </location>
</feature>
<keyword evidence="4 6" id="KW-1133">Transmembrane helix</keyword>
<sequence>MARNAVSLCTARIITAAAGALTLPVLYGRLGPRQFGVWAVLSGAMAVLALMDMGLGSSQVREVARAVGGGGHRRARAVLGLGVLWAVGFGAVLAAATVWCWPWLARGFHLGELSGRARDAMLLLQGGLALDNLAIPWQAVLEGHQRYAVVARVNGVSLTCGAGLAVLMVLRGGGLVALGAASVATSAVRGLLLVLAARRCAPWLAPGPRAIRREDLPAVLGYGARVQLSNAAAVINSETDRLVLAGFTTPGTVSGFDLGNRLVNMARLPVEALLTTLFPAAVTTACAASRDRLDRLYLRMTRCLSLYAAAATTALVVSADPLVRLWLGLRVPMAAPTVALLSIGCGVNLPGGAAATVTRSEGRPGRETRYALVAACLNIILTLPLLKLCGPTGVPLSTALAASAATGYFFVHFHRSSGRPMAPLVRIMLPPATAGLFAGTLTWAAAGHLPDGPGRLNAALAVASRSALALAIMTGVLVVLGFFERADWVRLRALASRPPRPHDTDHQLERRNR</sequence>
<dbReference type="RefSeq" id="WP_206608374.1">
    <property type="nucleotide sequence ID" value="NZ_JBFAUK010000014.1"/>
</dbReference>
<feature type="transmembrane region" description="Helical" evidence="6">
    <location>
        <begin position="120"/>
        <end position="137"/>
    </location>
</feature>
<feature type="transmembrane region" description="Helical" evidence="6">
    <location>
        <begin position="458"/>
        <end position="483"/>
    </location>
</feature>
<evidence type="ECO:0000256" key="6">
    <source>
        <dbReference type="SAM" id="Phobius"/>
    </source>
</evidence>
<comment type="subcellular location">
    <subcellularLocation>
        <location evidence="1">Cell membrane</location>
        <topology evidence="1">Multi-pass membrane protein</topology>
    </subcellularLocation>
</comment>
<proteinExistence type="predicted"/>
<evidence type="ECO:0000256" key="5">
    <source>
        <dbReference type="ARBA" id="ARBA00023136"/>
    </source>
</evidence>
<feature type="transmembrane region" description="Helical" evidence="6">
    <location>
        <begin position="304"/>
        <end position="327"/>
    </location>
</feature>
<keyword evidence="3 6" id="KW-0812">Transmembrane</keyword>
<accession>A0ABV3JZW2</accession>
<reference evidence="7 8" key="1">
    <citation type="submission" date="2024-06" db="EMBL/GenBank/DDBJ databases">
        <title>The Natural Products Discovery Center: Release of the First 8490 Sequenced Strains for Exploring Actinobacteria Biosynthetic Diversity.</title>
        <authorList>
            <person name="Kalkreuter E."/>
            <person name="Kautsar S.A."/>
            <person name="Yang D."/>
            <person name="Bader C.D."/>
            <person name="Teijaro C.N."/>
            <person name="Fluegel L."/>
            <person name="Davis C.M."/>
            <person name="Simpson J.R."/>
            <person name="Lauterbach L."/>
            <person name="Steele A.D."/>
            <person name="Gui C."/>
            <person name="Meng S."/>
            <person name="Li G."/>
            <person name="Viehrig K."/>
            <person name="Ye F."/>
            <person name="Su P."/>
            <person name="Kiefer A.F."/>
            <person name="Nichols A."/>
            <person name="Cepeda A.J."/>
            <person name="Yan W."/>
            <person name="Fan B."/>
            <person name="Jiang Y."/>
            <person name="Adhikari A."/>
            <person name="Zheng C.-J."/>
            <person name="Schuster L."/>
            <person name="Cowan T.M."/>
            <person name="Smanski M.J."/>
            <person name="Chevrette M.G."/>
            <person name="De Carvalho L.P.S."/>
            <person name="Shen B."/>
        </authorList>
    </citation>
    <scope>NUCLEOTIDE SEQUENCE [LARGE SCALE GENOMIC DNA]</scope>
    <source>
        <strain evidence="7 8">NPDC052347</strain>
    </source>
</reference>
<feature type="transmembrane region" description="Helical" evidence="6">
    <location>
        <begin position="392"/>
        <end position="411"/>
    </location>
</feature>
<dbReference type="Pfam" id="PF01943">
    <property type="entry name" value="Polysacc_synt"/>
    <property type="match status" value="1"/>
</dbReference>
<protein>
    <submittedName>
        <fullName evidence="7">Oligosaccharide flippase family protein</fullName>
    </submittedName>
</protein>
<dbReference type="InterPro" id="IPR050833">
    <property type="entry name" value="Poly_Biosynth_Transport"/>
</dbReference>
<evidence type="ECO:0000256" key="3">
    <source>
        <dbReference type="ARBA" id="ARBA00022692"/>
    </source>
</evidence>
<keyword evidence="2" id="KW-1003">Cell membrane</keyword>
<comment type="caution">
    <text evidence="7">The sequence shown here is derived from an EMBL/GenBank/DDBJ whole genome shotgun (WGS) entry which is preliminary data.</text>
</comment>
<feature type="transmembrane region" description="Helical" evidence="6">
    <location>
        <begin position="149"/>
        <end position="170"/>
    </location>
</feature>
<evidence type="ECO:0000256" key="2">
    <source>
        <dbReference type="ARBA" id="ARBA00022475"/>
    </source>
</evidence>
<dbReference type="PANTHER" id="PTHR30250:SF26">
    <property type="entry name" value="PSMA PROTEIN"/>
    <property type="match status" value="1"/>
</dbReference>
<feature type="transmembrane region" description="Helical" evidence="6">
    <location>
        <begin position="333"/>
        <end position="357"/>
    </location>
</feature>
<evidence type="ECO:0000313" key="7">
    <source>
        <dbReference type="EMBL" id="MEV5508441.1"/>
    </source>
</evidence>
<name>A0ABV3JZW2_STRON</name>
<evidence type="ECO:0000256" key="4">
    <source>
        <dbReference type="ARBA" id="ARBA00022989"/>
    </source>
</evidence>
<dbReference type="PANTHER" id="PTHR30250">
    <property type="entry name" value="PST FAMILY PREDICTED COLANIC ACID TRANSPORTER"/>
    <property type="match status" value="1"/>
</dbReference>
<evidence type="ECO:0000313" key="8">
    <source>
        <dbReference type="Proteomes" id="UP001552594"/>
    </source>
</evidence>
<organism evidence="7 8">
    <name type="scientific">Streptomyces orinoci</name>
    <name type="common">Streptoverticillium orinoci</name>
    <dbReference type="NCBI Taxonomy" id="67339"/>
    <lineage>
        <taxon>Bacteria</taxon>
        <taxon>Bacillati</taxon>
        <taxon>Actinomycetota</taxon>
        <taxon>Actinomycetes</taxon>
        <taxon>Kitasatosporales</taxon>
        <taxon>Streptomycetaceae</taxon>
        <taxon>Streptomyces</taxon>
    </lineage>
</organism>
<feature type="transmembrane region" description="Helical" evidence="6">
    <location>
        <begin position="423"/>
        <end position="446"/>
    </location>
</feature>
<feature type="transmembrane region" description="Helical" evidence="6">
    <location>
        <begin position="77"/>
        <end position="104"/>
    </location>
</feature>
<keyword evidence="8" id="KW-1185">Reference proteome</keyword>
<dbReference type="InterPro" id="IPR002797">
    <property type="entry name" value="Polysacc_synth"/>
</dbReference>
<gene>
    <name evidence="7" type="ORF">AB0L16_18520</name>
</gene>